<organism evidence="1 2">
    <name type="scientific">Clostridium acidisoli DSM 12555</name>
    <dbReference type="NCBI Taxonomy" id="1121291"/>
    <lineage>
        <taxon>Bacteria</taxon>
        <taxon>Bacillati</taxon>
        <taxon>Bacillota</taxon>
        <taxon>Clostridia</taxon>
        <taxon>Eubacteriales</taxon>
        <taxon>Clostridiaceae</taxon>
        <taxon>Clostridium</taxon>
    </lineage>
</organism>
<evidence type="ECO:0000313" key="2">
    <source>
        <dbReference type="Proteomes" id="UP000192468"/>
    </source>
</evidence>
<dbReference type="EMBL" id="FWXH01000003">
    <property type="protein sequence ID" value="SMC20765.1"/>
    <property type="molecule type" value="Genomic_DNA"/>
</dbReference>
<proteinExistence type="predicted"/>
<protein>
    <recommendedName>
        <fullName evidence="3">Protein kinase domain-containing protein</fullName>
    </recommendedName>
</protein>
<evidence type="ECO:0000313" key="1">
    <source>
        <dbReference type="EMBL" id="SMC20765.1"/>
    </source>
</evidence>
<evidence type="ECO:0008006" key="3">
    <source>
        <dbReference type="Google" id="ProtNLM"/>
    </source>
</evidence>
<dbReference type="STRING" id="1121291.SAMN02745134_01084"/>
<gene>
    <name evidence="1" type="ORF">SAMN02745134_01084</name>
</gene>
<dbReference type="AlphaFoldDB" id="A0A1W1X9T3"/>
<dbReference type="Proteomes" id="UP000192468">
    <property type="component" value="Unassembled WGS sequence"/>
</dbReference>
<keyword evidence="2" id="KW-1185">Reference proteome</keyword>
<dbReference type="OrthoDB" id="820708at2"/>
<dbReference type="InterPro" id="IPR011009">
    <property type="entry name" value="Kinase-like_dom_sf"/>
</dbReference>
<sequence length="185" mass="21987">MRKKTKLQTNINKAYIIKLDECKYIGGDINSSTYLMKDRKVVKIYKDPYKCKKDFDLLTSLQVVNITPKIYNFCGHYIIREYIKGISLNNYIKKNGLNQMLSYKLIEFMDKIYNSNTKNIAINSNNIFLKSDDTLILMDAQYNTNKINIFYELFEDFKNLKIIGLFLENIKSYNLDLYKKWTNLK</sequence>
<dbReference type="SUPFAM" id="SSF56112">
    <property type="entry name" value="Protein kinase-like (PK-like)"/>
    <property type="match status" value="1"/>
</dbReference>
<reference evidence="1 2" key="1">
    <citation type="submission" date="2017-04" db="EMBL/GenBank/DDBJ databases">
        <authorList>
            <person name="Afonso C.L."/>
            <person name="Miller P.J."/>
            <person name="Scott M.A."/>
            <person name="Spackman E."/>
            <person name="Goraichik I."/>
            <person name="Dimitrov K.M."/>
            <person name="Suarez D.L."/>
            <person name="Swayne D.E."/>
        </authorList>
    </citation>
    <scope>NUCLEOTIDE SEQUENCE [LARGE SCALE GENOMIC DNA]</scope>
    <source>
        <strain evidence="1 2">DSM 12555</strain>
    </source>
</reference>
<name>A0A1W1X9T3_9CLOT</name>
<accession>A0A1W1X9T3</accession>
<dbReference type="RefSeq" id="WP_084114487.1">
    <property type="nucleotide sequence ID" value="NZ_FWXH01000003.1"/>
</dbReference>